<dbReference type="Gene3D" id="3.30.565.10">
    <property type="entry name" value="Histidine kinase-like ATPase, C-terminal domain"/>
    <property type="match status" value="1"/>
</dbReference>
<feature type="domain" description="HAMP" evidence="15">
    <location>
        <begin position="178"/>
        <end position="230"/>
    </location>
</feature>
<evidence type="ECO:0000256" key="4">
    <source>
        <dbReference type="ARBA" id="ARBA00022553"/>
    </source>
</evidence>
<evidence type="ECO:0000256" key="1">
    <source>
        <dbReference type="ARBA" id="ARBA00000085"/>
    </source>
</evidence>
<dbReference type="PROSITE" id="PS50109">
    <property type="entry name" value="HIS_KIN"/>
    <property type="match status" value="1"/>
</dbReference>
<dbReference type="GO" id="GO:0000155">
    <property type="term" value="F:phosphorelay sensor kinase activity"/>
    <property type="evidence" value="ECO:0007669"/>
    <property type="project" value="InterPro"/>
</dbReference>
<feature type="transmembrane region" description="Helical" evidence="13">
    <location>
        <begin position="156"/>
        <end position="177"/>
    </location>
</feature>
<dbReference type="PATRIC" id="fig|317.243.peg.4298"/>
<evidence type="ECO:0000256" key="10">
    <source>
        <dbReference type="ARBA" id="ARBA00022989"/>
    </source>
</evidence>
<evidence type="ECO:0000256" key="3">
    <source>
        <dbReference type="ARBA" id="ARBA00012438"/>
    </source>
</evidence>
<reference evidence="16 17" key="1">
    <citation type="submission" date="2015-07" db="EMBL/GenBank/DDBJ databases">
        <title>Draft genome sequence of a diazotrophic, plant growth-promoting rhizobacterium of the Pseudomonas syringae complex.</title>
        <authorList>
            <person name="Patten C.L."/>
            <person name="Jeong H."/>
        </authorList>
    </citation>
    <scope>NUCLEOTIDE SEQUENCE [LARGE SCALE GENOMIC DNA]</scope>
    <source>
        <strain evidence="16 17">GR12-2</strain>
    </source>
</reference>
<dbReference type="AlphaFoldDB" id="A0A1C7Z876"/>
<keyword evidence="4" id="KW-0597">Phosphoprotein</keyword>
<evidence type="ECO:0000256" key="5">
    <source>
        <dbReference type="ARBA" id="ARBA00022679"/>
    </source>
</evidence>
<protein>
    <recommendedName>
        <fullName evidence="3">histidine kinase</fullName>
        <ecNumber evidence="3">2.7.13.3</ecNumber>
    </recommendedName>
</protein>
<dbReference type="SMART" id="SM00387">
    <property type="entry name" value="HATPase_c"/>
    <property type="match status" value="1"/>
</dbReference>
<dbReference type="GO" id="GO:0005524">
    <property type="term" value="F:ATP binding"/>
    <property type="evidence" value="ECO:0007669"/>
    <property type="project" value="UniProtKB-KW"/>
</dbReference>
<dbReference type="PANTHER" id="PTHR45436:SF14">
    <property type="entry name" value="SENSOR PROTEIN QSEC"/>
    <property type="match status" value="1"/>
</dbReference>
<dbReference type="PANTHER" id="PTHR45436">
    <property type="entry name" value="SENSOR HISTIDINE KINASE YKOH"/>
    <property type="match status" value="1"/>
</dbReference>
<dbReference type="Pfam" id="PF02518">
    <property type="entry name" value="HATPase_c"/>
    <property type="match status" value="1"/>
</dbReference>
<dbReference type="EMBL" id="LGSI01000020">
    <property type="protein sequence ID" value="OCR26141.1"/>
    <property type="molecule type" value="Genomic_DNA"/>
</dbReference>
<evidence type="ECO:0000256" key="8">
    <source>
        <dbReference type="ARBA" id="ARBA00022777"/>
    </source>
</evidence>
<evidence type="ECO:0000256" key="12">
    <source>
        <dbReference type="ARBA" id="ARBA00023136"/>
    </source>
</evidence>
<gene>
    <name evidence="16" type="ORF">AFK24_06300</name>
</gene>
<dbReference type="CDD" id="cd00082">
    <property type="entry name" value="HisKA"/>
    <property type="match status" value="1"/>
</dbReference>
<keyword evidence="8 16" id="KW-0418">Kinase</keyword>
<dbReference type="SUPFAM" id="SSF47384">
    <property type="entry name" value="Homodimeric domain of signal transducing histidine kinase"/>
    <property type="match status" value="1"/>
</dbReference>
<feature type="domain" description="Histidine kinase" evidence="14">
    <location>
        <begin position="238"/>
        <end position="453"/>
    </location>
</feature>
<dbReference type="Proteomes" id="UP000093104">
    <property type="component" value="Unassembled WGS sequence"/>
</dbReference>
<dbReference type="Gene3D" id="6.10.340.10">
    <property type="match status" value="1"/>
</dbReference>
<dbReference type="PROSITE" id="PS50885">
    <property type="entry name" value="HAMP"/>
    <property type="match status" value="1"/>
</dbReference>
<dbReference type="InterPro" id="IPR004358">
    <property type="entry name" value="Sig_transdc_His_kin-like_C"/>
</dbReference>
<dbReference type="OrthoDB" id="9809766at2"/>
<evidence type="ECO:0000256" key="6">
    <source>
        <dbReference type="ARBA" id="ARBA00022692"/>
    </source>
</evidence>
<dbReference type="InterPro" id="IPR003594">
    <property type="entry name" value="HATPase_dom"/>
</dbReference>
<dbReference type="EC" id="2.7.13.3" evidence="3"/>
<dbReference type="InterPro" id="IPR036097">
    <property type="entry name" value="HisK_dim/P_sf"/>
</dbReference>
<evidence type="ECO:0000256" key="2">
    <source>
        <dbReference type="ARBA" id="ARBA00004141"/>
    </source>
</evidence>
<dbReference type="InterPro" id="IPR003660">
    <property type="entry name" value="HAMP_dom"/>
</dbReference>
<dbReference type="Pfam" id="PF00512">
    <property type="entry name" value="HisKA"/>
    <property type="match status" value="1"/>
</dbReference>
<keyword evidence="6 13" id="KW-0812">Transmembrane</keyword>
<evidence type="ECO:0000256" key="11">
    <source>
        <dbReference type="ARBA" id="ARBA00023012"/>
    </source>
</evidence>
<dbReference type="SUPFAM" id="SSF55874">
    <property type="entry name" value="ATPase domain of HSP90 chaperone/DNA topoisomerase II/histidine kinase"/>
    <property type="match status" value="1"/>
</dbReference>
<feature type="transmembrane region" description="Helical" evidence="13">
    <location>
        <begin position="12"/>
        <end position="33"/>
    </location>
</feature>
<keyword evidence="5" id="KW-0808">Transferase</keyword>
<dbReference type="InterPro" id="IPR005467">
    <property type="entry name" value="His_kinase_dom"/>
</dbReference>
<comment type="subcellular location">
    <subcellularLocation>
        <location evidence="2">Membrane</location>
        <topology evidence="2">Multi-pass membrane protein</topology>
    </subcellularLocation>
</comment>
<keyword evidence="12 13" id="KW-0472">Membrane</keyword>
<name>A0A1C7Z876_PSESX</name>
<dbReference type="InterPro" id="IPR050428">
    <property type="entry name" value="TCS_sensor_his_kinase"/>
</dbReference>
<evidence type="ECO:0000259" key="15">
    <source>
        <dbReference type="PROSITE" id="PS50885"/>
    </source>
</evidence>
<comment type="catalytic activity">
    <reaction evidence="1">
        <text>ATP + protein L-histidine = ADP + protein N-phospho-L-histidine.</text>
        <dbReference type="EC" id="2.7.13.3"/>
    </reaction>
</comment>
<keyword evidence="11" id="KW-0902">Two-component regulatory system</keyword>
<sequence length="468" mass="50899">MKPKSLHARMMLVIAVVIVFCWVGALAILSAYFTHNTTSTWDEKLKIIATQILMTIPANSKLTARQTPGMQLSNPALADRENLVFQVWFRQRDLIASTPNSPKEALRPDFFDGATSSVIGGKRWRVYSVGDSTGLVNVQVANLHSIVDQEIQHETLISVGLATLLLLLAGVLMWFVVRNTLTPVVALGKAMRERRSFDLTQLPVASLPQELHSLVASFNHILQQLDEAVEAERQFIGNAAHELRTPLATLQAQAQIALRAPLAADKDVALSKLLTVAQHSSRLSEQLLDLARLTAGTRAPKHGFADLSELVLHVAHEFDIYAAQQGRTLSLDISPCMVRCSIDEIGILLRNLVDNGLRYTKTGGHVSVNCGYRRGPDKQVYLEVADNGPGVPAPERKLIFERFYRAVGTEKGGSGIGLSLVAGIAQNHRAIIETGQGLNGSGLSICVIFPDISADGPASFQELTPSCL</sequence>
<accession>A0A1C7Z876</accession>
<dbReference type="SMART" id="SM00388">
    <property type="entry name" value="HisKA"/>
    <property type="match status" value="1"/>
</dbReference>
<dbReference type="PRINTS" id="PR00344">
    <property type="entry name" value="BCTRLSENSOR"/>
</dbReference>
<evidence type="ECO:0000256" key="9">
    <source>
        <dbReference type="ARBA" id="ARBA00022840"/>
    </source>
</evidence>
<evidence type="ECO:0000259" key="14">
    <source>
        <dbReference type="PROSITE" id="PS50109"/>
    </source>
</evidence>
<evidence type="ECO:0000313" key="16">
    <source>
        <dbReference type="EMBL" id="OCR26141.1"/>
    </source>
</evidence>
<evidence type="ECO:0000256" key="7">
    <source>
        <dbReference type="ARBA" id="ARBA00022741"/>
    </source>
</evidence>
<evidence type="ECO:0000313" key="17">
    <source>
        <dbReference type="Proteomes" id="UP000093104"/>
    </source>
</evidence>
<dbReference type="GO" id="GO:0005886">
    <property type="term" value="C:plasma membrane"/>
    <property type="evidence" value="ECO:0007669"/>
    <property type="project" value="TreeGrafter"/>
</dbReference>
<dbReference type="Gene3D" id="1.10.287.130">
    <property type="match status" value="1"/>
</dbReference>
<keyword evidence="9" id="KW-0067">ATP-binding</keyword>
<organism evidence="16 17">
    <name type="scientific">Pseudomonas syringae</name>
    <dbReference type="NCBI Taxonomy" id="317"/>
    <lineage>
        <taxon>Bacteria</taxon>
        <taxon>Pseudomonadati</taxon>
        <taxon>Pseudomonadota</taxon>
        <taxon>Gammaproteobacteria</taxon>
        <taxon>Pseudomonadales</taxon>
        <taxon>Pseudomonadaceae</taxon>
        <taxon>Pseudomonas</taxon>
    </lineage>
</organism>
<dbReference type="RefSeq" id="WP_065832410.1">
    <property type="nucleotide sequence ID" value="NZ_LGSI01000020.1"/>
</dbReference>
<dbReference type="InterPro" id="IPR036890">
    <property type="entry name" value="HATPase_C_sf"/>
</dbReference>
<dbReference type="InterPro" id="IPR003661">
    <property type="entry name" value="HisK_dim/P_dom"/>
</dbReference>
<keyword evidence="7" id="KW-0547">Nucleotide-binding</keyword>
<keyword evidence="10 13" id="KW-1133">Transmembrane helix</keyword>
<proteinExistence type="predicted"/>
<comment type="caution">
    <text evidence="16">The sequence shown here is derived from an EMBL/GenBank/DDBJ whole genome shotgun (WGS) entry which is preliminary data.</text>
</comment>
<evidence type="ECO:0000256" key="13">
    <source>
        <dbReference type="SAM" id="Phobius"/>
    </source>
</evidence>